<dbReference type="Pfam" id="PF00005">
    <property type="entry name" value="ABC_tran"/>
    <property type="match status" value="2"/>
</dbReference>
<keyword evidence="7 12" id="KW-0067">ATP-binding</keyword>
<feature type="transmembrane region" description="Helical" evidence="10">
    <location>
        <begin position="715"/>
        <end position="739"/>
    </location>
</feature>
<dbReference type="AlphaFoldDB" id="A0A3M8A3B7"/>
<dbReference type="Proteomes" id="UP000275048">
    <property type="component" value="Unassembled WGS sequence"/>
</dbReference>
<name>A0A3M8A3B7_9MICO</name>
<evidence type="ECO:0000256" key="4">
    <source>
        <dbReference type="ARBA" id="ARBA00022692"/>
    </source>
</evidence>
<keyword evidence="2" id="KW-0813">Transport</keyword>
<dbReference type="SMART" id="SM00382">
    <property type="entry name" value="AAA"/>
    <property type="match status" value="2"/>
</dbReference>
<dbReference type="PROSITE" id="PS00211">
    <property type="entry name" value="ABC_TRANSPORTER_1"/>
    <property type="match status" value="1"/>
</dbReference>
<feature type="domain" description="ABC transporter" evidence="11">
    <location>
        <begin position="246"/>
        <end position="482"/>
    </location>
</feature>
<dbReference type="InterPro" id="IPR050107">
    <property type="entry name" value="ABC_carbohydrate_import_ATPase"/>
</dbReference>
<dbReference type="OrthoDB" id="7757085at2"/>
<feature type="transmembrane region" description="Helical" evidence="10">
    <location>
        <begin position="595"/>
        <end position="614"/>
    </location>
</feature>
<dbReference type="InterPro" id="IPR017871">
    <property type="entry name" value="ABC_transporter-like_CS"/>
</dbReference>
<evidence type="ECO:0000313" key="12">
    <source>
        <dbReference type="EMBL" id="RNB45704.1"/>
    </source>
</evidence>
<dbReference type="GO" id="GO:0016887">
    <property type="term" value="F:ATP hydrolysis activity"/>
    <property type="evidence" value="ECO:0007669"/>
    <property type="project" value="InterPro"/>
</dbReference>
<dbReference type="PROSITE" id="PS50893">
    <property type="entry name" value="ABC_TRANSPORTER_2"/>
    <property type="match status" value="2"/>
</dbReference>
<gene>
    <name evidence="12" type="ORF">EDM22_15525</name>
</gene>
<dbReference type="GO" id="GO:0022857">
    <property type="term" value="F:transmembrane transporter activity"/>
    <property type="evidence" value="ECO:0007669"/>
    <property type="project" value="InterPro"/>
</dbReference>
<feature type="transmembrane region" description="Helical" evidence="10">
    <location>
        <begin position="543"/>
        <end position="564"/>
    </location>
</feature>
<dbReference type="PANTHER" id="PTHR43790">
    <property type="entry name" value="CARBOHYDRATE TRANSPORT ATP-BINDING PROTEIN MG119-RELATED"/>
    <property type="match status" value="1"/>
</dbReference>
<evidence type="ECO:0000256" key="10">
    <source>
        <dbReference type="SAM" id="Phobius"/>
    </source>
</evidence>
<dbReference type="SUPFAM" id="SSF52540">
    <property type="entry name" value="P-loop containing nucleoside triphosphate hydrolases"/>
    <property type="match status" value="2"/>
</dbReference>
<dbReference type="PANTHER" id="PTHR43790:SF9">
    <property type="entry name" value="GALACTOFURANOSE TRANSPORTER ATP-BINDING PROTEIN YTFR"/>
    <property type="match status" value="1"/>
</dbReference>
<organism evidence="12 13">
    <name type="scientific">Agromyces tardus</name>
    <dbReference type="NCBI Taxonomy" id="2583849"/>
    <lineage>
        <taxon>Bacteria</taxon>
        <taxon>Bacillati</taxon>
        <taxon>Actinomycetota</taxon>
        <taxon>Actinomycetes</taxon>
        <taxon>Micrococcales</taxon>
        <taxon>Microbacteriaceae</taxon>
        <taxon>Agromyces</taxon>
    </lineage>
</organism>
<dbReference type="EMBL" id="RHHB01000043">
    <property type="protein sequence ID" value="RNB45704.1"/>
    <property type="molecule type" value="Genomic_DNA"/>
</dbReference>
<sequence length="826" mass="86865">MTGISKSFAGVAALTDVSLEVLPGEVHALLGENGAGKSTLMNIATGTLRPDAGAMTVRGEPADDLNPREAARRGIAIVHQHPAVLPDMTVLENLLVALPSTVFPKGVSVEDTASALLARVGLRVHLRDRVEQLSVAQKHLLEIAKALAVDPALLVLDEPTAPLGQESVDLLFALVRRAVADGTSVVYITHRLAEVRELADRVTVLRDGKLRATAVVSEISDHDLLALIVGRQLDSTFPPKHVAGADEQPNLVISGLTGRGFTNVSVQARPGEIVGVSGVVGNGQSDLLRALAGLEPFEGTATVGVSSLSSKELLARAAYLPADRHSEGLMMRLSVRENAAVSALRRFKQRVLMNRKRELAMVGDTLGSLSVKAASMDAAVSSLSGGNQQKVMVARALLSEPILVLADEPTQGVDVGARAEIYGILREVSASGVPVIIASSDAKELEGLCDTVIVMSRGHVVDTLRGDAITEERMIHAAVSSTTRTVSTDDVREQDRPPTARALGFRRFMQGDYAPAVLLVAVMVGLGAYIFSTNDRYLGDFNIQSMLLLVSALGFIALGQTIALLTGGIDLSVGPLAGLLVVVASFFIVEESAATSLVLGFLAMLAVSIAVGLINGSLIRFGRFTAIAATLTTYIAVQGVSFLLRDSPGGYISGDVSRLITTKLGPIPAAFIVLVAVTIGLEFALRKSRWGWNLRAAGSDEESARRVGVNINRTVVLGYVATSVLTFGGAIMLMAQLGIGDPSQGVTYTLSSITAVVLGGTSLLGGRGTFVGTILGALLLVQVLNATVFLGLDQMWQYILQGTLILAAAILYSLARSRRARRTKKA</sequence>
<evidence type="ECO:0000313" key="13">
    <source>
        <dbReference type="Proteomes" id="UP000275048"/>
    </source>
</evidence>
<comment type="caution">
    <text evidence="12">The sequence shown here is derived from an EMBL/GenBank/DDBJ whole genome shotgun (WGS) entry which is preliminary data.</text>
</comment>
<dbReference type="Gene3D" id="3.40.50.300">
    <property type="entry name" value="P-loop containing nucleotide triphosphate hydrolases"/>
    <property type="match status" value="2"/>
</dbReference>
<keyword evidence="6" id="KW-0547">Nucleotide-binding</keyword>
<evidence type="ECO:0000256" key="5">
    <source>
        <dbReference type="ARBA" id="ARBA00022737"/>
    </source>
</evidence>
<feature type="transmembrane region" description="Helical" evidence="10">
    <location>
        <begin position="664"/>
        <end position="685"/>
    </location>
</feature>
<dbReference type="InterPro" id="IPR003593">
    <property type="entry name" value="AAA+_ATPase"/>
</dbReference>
<proteinExistence type="predicted"/>
<dbReference type="GO" id="GO:0005886">
    <property type="term" value="C:plasma membrane"/>
    <property type="evidence" value="ECO:0007669"/>
    <property type="project" value="UniProtKB-SubCell"/>
</dbReference>
<evidence type="ECO:0000259" key="11">
    <source>
        <dbReference type="PROSITE" id="PS50893"/>
    </source>
</evidence>
<keyword evidence="8 10" id="KW-1133">Transmembrane helix</keyword>
<feature type="transmembrane region" description="Helical" evidence="10">
    <location>
        <begin position="798"/>
        <end position="815"/>
    </location>
</feature>
<keyword evidence="5" id="KW-0677">Repeat</keyword>
<evidence type="ECO:0000256" key="8">
    <source>
        <dbReference type="ARBA" id="ARBA00022989"/>
    </source>
</evidence>
<keyword evidence="4 10" id="KW-0812">Transmembrane</keyword>
<protein>
    <submittedName>
        <fullName evidence="12">ATP-binding cassette domain-containing protein</fullName>
    </submittedName>
</protein>
<accession>A0A3M8A3B7</accession>
<keyword evidence="9 10" id="KW-0472">Membrane</keyword>
<dbReference type="CDD" id="cd06579">
    <property type="entry name" value="TM_PBP1_transp_AraH_like"/>
    <property type="match status" value="1"/>
</dbReference>
<evidence type="ECO:0000256" key="6">
    <source>
        <dbReference type="ARBA" id="ARBA00022741"/>
    </source>
</evidence>
<dbReference type="InterPro" id="IPR001851">
    <property type="entry name" value="ABC_transp_permease"/>
</dbReference>
<dbReference type="Pfam" id="PF02653">
    <property type="entry name" value="BPD_transp_2"/>
    <property type="match status" value="1"/>
</dbReference>
<keyword evidence="3" id="KW-1003">Cell membrane</keyword>
<evidence type="ECO:0000256" key="3">
    <source>
        <dbReference type="ARBA" id="ARBA00022475"/>
    </source>
</evidence>
<dbReference type="CDD" id="cd03216">
    <property type="entry name" value="ABC_Carb_Monos_I"/>
    <property type="match status" value="1"/>
</dbReference>
<feature type="transmembrane region" description="Helical" evidence="10">
    <location>
        <begin position="513"/>
        <end position="531"/>
    </location>
</feature>
<dbReference type="GO" id="GO:0005524">
    <property type="term" value="F:ATP binding"/>
    <property type="evidence" value="ECO:0007669"/>
    <property type="project" value="UniProtKB-KW"/>
</dbReference>
<feature type="domain" description="ABC transporter" evidence="11">
    <location>
        <begin position="1"/>
        <end position="232"/>
    </location>
</feature>
<keyword evidence="13" id="KW-1185">Reference proteome</keyword>
<evidence type="ECO:0000256" key="9">
    <source>
        <dbReference type="ARBA" id="ARBA00023136"/>
    </source>
</evidence>
<comment type="subcellular location">
    <subcellularLocation>
        <location evidence="1">Cell membrane</location>
        <topology evidence="1">Multi-pass membrane protein</topology>
    </subcellularLocation>
</comment>
<evidence type="ECO:0000256" key="2">
    <source>
        <dbReference type="ARBA" id="ARBA00022448"/>
    </source>
</evidence>
<feature type="transmembrane region" description="Helical" evidence="10">
    <location>
        <begin position="745"/>
        <end position="764"/>
    </location>
</feature>
<feature type="transmembrane region" description="Helical" evidence="10">
    <location>
        <begin position="626"/>
        <end position="644"/>
    </location>
</feature>
<dbReference type="InterPro" id="IPR003439">
    <property type="entry name" value="ABC_transporter-like_ATP-bd"/>
</dbReference>
<evidence type="ECO:0000256" key="1">
    <source>
        <dbReference type="ARBA" id="ARBA00004651"/>
    </source>
</evidence>
<evidence type="ECO:0000256" key="7">
    <source>
        <dbReference type="ARBA" id="ARBA00022840"/>
    </source>
</evidence>
<reference evidence="12 13" key="1">
    <citation type="submission" date="2018-10" db="EMBL/GenBank/DDBJ databases">
        <title>Isolation, diversity and antibacterial activity of antinobacteria from the wheat rhizosphere soil.</title>
        <authorList>
            <person name="Sun T."/>
        </authorList>
    </citation>
    <scope>NUCLEOTIDE SEQUENCE [LARGE SCALE GENOMIC DNA]</scope>
    <source>
        <strain evidence="12 13">SJ-23</strain>
    </source>
</reference>
<feature type="transmembrane region" description="Helical" evidence="10">
    <location>
        <begin position="771"/>
        <end position="792"/>
    </location>
</feature>
<dbReference type="InterPro" id="IPR027417">
    <property type="entry name" value="P-loop_NTPase"/>
</dbReference>